<comment type="similarity">
    <text evidence="1 6">Belongs to the SecB family.</text>
</comment>
<dbReference type="RefSeq" id="WP_285672237.1">
    <property type="nucleotide sequence ID" value="NZ_BSYI01000019.1"/>
</dbReference>
<dbReference type="NCBIfam" id="NF004392">
    <property type="entry name" value="PRK05751.1-3"/>
    <property type="match status" value="1"/>
</dbReference>
<dbReference type="PANTHER" id="PTHR36918:SF1">
    <property type="entry name" value="PROTEIN-EXPORT PROTEIN SECB"/>
    <property type="match status" value="1"/>
</dbReference>
<keyword evidence="6" id="KW-0963">Cytoplasm</keyword>
<evidence type="ECO:0000256" key="6">
    <source>
        <dbReference type="HAMAP-Rule" id="MF_00821"/>
    </source>
</evidence>
<comment type="subcellular location">
    <subcellularLocation>
        <location evidence="6">Cytoplasm</location>
    </subcellularLocation>
</comment>
<keyword evidence="5 6" id="KW-0143">Chaperone</keyword>
<dbReference type="InterPro" id="IPR003708">
    <property type="entry name" value="SecB"/>
</dbReference>
<proteinExistence type="inferred from homology"/>
<evidence type="ECO:0000313" key="7">
    <source>
        <dbReference type="EMBL" id="GMG83443.1"/>
    </source>
</evidence>
<keyword evidence="4 6" id="KW-0811">Translocation</keyword>
<dbReference type="SUPFAM" id="SSF54611">
    <property type="entry name" value="SecB-like"/>
    <property type="match status" value="1"/>
</dbReference>
<dbReference type="Gene3D" id="3.10.420.10">
    <property type="entry name" value="SecB-like"/>
    <property type="match status" value="1"/>
</dbReference>
<dbReference type="Proteomes" id="UP001239909">
    <property type="component" value="Unassembled WGS sequence"/>
</dbReference>
<accession>A0ABQ6LPW9</accession>
<protein>
    <recommendedName>
        <fullName evidence="6">Protein-export protein SecB</fullName>
    </recommendedName>
</protein>
<gene>
    <name evidence="6 7" type="primary">secB</name>
    <name evidence="7" type="ORF">LNKW23_26560</name>
</gene>
<evidence type="ECO:0000256" key="4">
    <source>
        <dbReference type="ARBA" id="ARBA00023010"/>
    </source>
</evidence>
<keyword evidence="2 6" id="KW-0813">Transport</keyword>
<evidence type="ECO:0000256" key="2">
    <source>
        <dbReference type="ARBA" id="ARBA00022448"/>
    </source>
</evidence>
<evidence type="ECO:0000256" key="3">
    <source>
        <dbReference type="ARBA" id="ARBA00022927"/>
    </source>
</evidence>
<sequence length="168" mass="18705">MTDTTSQTPGGIDLNNPPIARMLAHFTRDLSFENVAVMEGQQVKGNPEIQVNVGMDAKSLGDDRYQVNMKINAKATGEDKTRFLVELDYAGLFTLSNVKKEHLHPFLFIECPRQLLPFARRVLADVTRDGGYPPLMIDNVDFATLYRQRLEAARQQKAEGDAAAAPQV</sequence>
<evidence type="ECO:0000256" key="5">
    <source>
        <dbReference type="ARBA" id="ARBA00023186"/>
    </source>
</evidence>
<keyword evidence="8" id="KW-1185">Reference proteome</keyword>
<dbReference type="NCBIfam" id="TIGR00809">
    <property type="entry name" value="secB"/>
    <property type="match status" value="1"/>
</dbReference>
<dbReference type="PRINTS" id="PR01594">
    <property type="entry name" value="SECBCHAPRONE"/>
</dbReference>
<evidence type="ECO:0000313" key="8">
    <source>
        <dbReference type="Proteomes" id="UP001239909"/>
    </source>
</evidence>
<evidence type="ECO:0000256" key="1">
    <source>
        <dbReference type="ARBA" id="ARBA00009990"/>
    </source>
</evidence>
<comment type="subunit">
    <text evidence="6">Homotetramer, a dimer of dimers. One homotetramer interacts with 1 SecA dimer.</text>
</comment>
<name>A0ABQ6LPW9_9RHOB</name>
<dbReference type="PANTHER" id="PTHR36918">
    <property type="match status" value="1"/>
</dbReference>
<dbReference type="Pfam" id="PF02556">
    <property type="entry name" value="SecB"/>
    <property type="match status" value="1"/>
</dbReference>
<comment type="function">
    <text evidence="6">One of the proteins required for the normal export of preproteins out of the cell cytoplasm. It is a molecular chaperone that binds to a subset of precursor proteins, maintaining them in a translocation-competent state. It also specifically binds to its receptor SecA.</text>
</comment>
<dbReference type="HAMAP" id="MF_00821">
    <property type="entry name" value="SecB"/>
    <property type="match status" value="1"/>
</dbReference>
<organism evidence="7 8">
    <name type="scientific">Paralimibaculum aggregatum</name>
    <dbReference type="NCBI Taxonomy" id="3036245"/>
    <lineage>
        <taxon>Bacteria</taxon>
        <taxon>Pseudomonadati</taxon>
        <taxon>Pseudomonadota</taxon>
        <taxon>Alphaproteobacteria</taxon>
        <taxon>Rhodobacterales</taxon>
        <taxon>Paracoccaceae</taxon>
        <taxon>Paralimibaculum</taxon>
    </lineage>
</organism>
<dbReference type="EMBL" id="BSYI01000019">
    <property type="protein sequence ID" value="GMG83443.1"/>
    <property type="molecule type" value="Genomic_DNA"/>
</dbReference>
<dbReference type="InterPro" id="IPR035958">
    <property type="entry name" value="SecB-like_sf"/>
</dbReference>
<comment type="caution">
    <text evidence="7">The sequence shown here is derived from an EMBL/GenBank/DDBJ whole genome shotgun (WGS) entry which is preliminary data.</text>
</comment>
<keyword evidence="3 6" id="KW-0653">Protein transport</keyword>
<reference evidence="7 8" key="1">
    <citation type="submission" date="2023-04" db="EMBL/GenBank/DDBJ databases">
        <title>Marinoamorphus aggregata gen. nov., sp. Nov., isolate from tissue of brittle star Ophioplocus japonicus.</title>
        <authorList>
            <person name="Kawano K."/>
            <person name="Sawayama S."/>
            <person name="Nakagawa S."/>
        </authorList>
    </citation>
    <scope>NUCLEOTIDE SEQUENCE [LARGE SCALE GENOMIC DNA]</scope>
    <source>
        <strain evidence="7 8">NKW23</strain>
    </source>
</reference>